<evidence type="ECO:0000256" key="3">
    <source>
        <dbReference type="ARBA" id="ARBA00022833"/>
    </source>
</evidence>
<accession>A0A557XVY0</accession>
<keyword evidence="9" id="KW-1185">Reference proteome</keyword>
<dbReference type="PROSITE" id="PS00059">
    <property type="entry name" value="ADH_ZINC"/>
    <property type="match status" value="1"/>
</dbReference>
<feature type="domain" description="Alcohol dehydrogenase-like N-terminal" evidence="7">
    <location>
        <begin position="80"/>
        <end position="190"/>
    </location>
</feature>
<evidence type="ECO:0000256" key="4">
    <source>
        <dbReference type="ARBA" id="ARBA00023002"/>
    </source>
</evidence>
<keyword evidence="2 5" id="KW-0479">Metal-binding</keyword>
<name>A0A557XVY0_9MYCO</name>
<evidence type="ECO:0000256" key="5">
    <source>
        <dbReference type="RuleBase" id="RU361277"/>
    </source>
</evidence>
<dbReference type="SUPFAM" id="SSF51735">
    <property type="entry name" value="NAD(P)-binding Rossmann-fold domains"/>
    <property type="match status" value="1"/>
</dbReference>
<comment type="cofactor">
    <cofactor evidence="1 5">
        <name>Zn(2+)</name>
        <dbReference type="ChEBI" id="CHEBI:29105"/>
    </cofactor>
</comment>
<evidence type="ECO:0000313" key="9">
    <source>
        <dbReference type="Proteomes" id="UP000320513"/>
    </source>
</evidence>
<dbReference type="EMBL" id="VMQU01000035">
    <property type="protein sequence ID" value="TVS90190.1"/>
    <property type="molecule type" value="Genomic_DNA"/>
</dbReference>
<dbReference type="AlphaFoldDB" id="A0A557XVY0"/>
<evidence type="ECO:0000256" key="1">
    <source>
        <dbReference type="ARBA" id="ARBA00001947"/>
    </source>
</evidence>
<dbReference type="PANTHER" id="PTHR42813">
    <property type="entry name" value="ZINC-TYPE ALCOHOL DEHYDROGENASE-LIKE"/>
    <property type="match status" value="1"/>
</dbReference>
<feature type="domain" description="Alcohol dehydrogenase-like C-terminal" evidence="6">
    <location>
        <begin position="239"/>
        <end position="356"/>
    </location>
</feature>
<gene>
    <name evidence="8" type="ORF">FPZ47_10455</name>
</gene>
<dbReference type="Gene3D" id="3.40.50.720">
    <property type="entry name" value="NAD(P)-binding Rossmann-like Domain"/>
    <property type="match status" value="1"/>
</dbReference>
<sequence length="411" mass="43817">MSTTTWRDLRSWSTPCWRCCANAARRSIESTLTASDKPPASQRTVNQTTPTEEIYMRAAVYQGPRTVTIENVPDPTIKEPADLIVKTKVASMCGSDLYLFNGEVADLVAPGHTTLGHEICGEVIETGSAVTHFKVGDRVSFPYSVSCGRCENCIAGQTAHCLVSGAAVYGFGTAFGDLGGSQAEYVRVPLADGHLEHVPDTIADEAAPFLSCNLPSAAIAVHTAAIEPTDTVAVVGCGPTGQLALELVRRRTGATVFALDPVSFRRERAEKLGANALDASPDTADASVQTILDATNGLGVHKVVEFAGRGAGFDLAVRIARPGATISGGGVYLEREHPASLFDMFFKNLQLRLNGFANVKTAQWQAKRLIESKVIDPTAVVTHRVKLDEFPSAATQFADRAPGFLKMLITP</sequence>
<evidence type="ECO:0000313" key="8">
    <source>
        <dbReference type="EMBL" id="TVS90190.1"/>
    </source>
</evidence>
<comment type="similarity">
    <text evidence="5">Belongs to the zinc-containing alcohol dehydrogenase family.</text>
</comment>
<evidence type="ECO:0000256" key="2">
    <source>
        <dbReference type="ARBA" id="ARBA00022723"/>
    </source>
</evidence>
<dbReference type="OrthoDB" id="241504at2"/>
<dbReference type="SUPFAM" id="SSF50129">
    <property type="entry name" value="GroES-like"/>
    <property type="match status" value="1"/>
</dbReference>
<dbReference type="InterPro" id="IPR011032">
    <property type="entry name" value="GroES-like_sf"/>
</dbReference>
<keyword evidence="4" id="KW-0560">Oxidoreductase</keyword>
<reference evidence="8 9" key="1">
    <citation type="submission" date="2019-07" db="EMBL/GenBank/DDBJ databases">
        <title>New Mycobacterium species.</title>
        <authorList>
            <person name="Tortoli E."/>
            <person name="Ghielmetti G."/>
            <person name="Friedel U."/>
            <person name="Trovato A."/>
        </authorList>
    </citation>
    <scope>NUCLEOTIDE SEQUENCE [LARGE SCALE GENOMIC DNA]</scope>
    <source>
        <strain evidence="8 9">16-83</strain>
    </source>
</reference>
<keyword evidence="3 5" id="KW-0862">Zinc</keyword>
<dbReference type="GO" id="GO:0008270">
    <property type="term" value="F:zinc ion binding"/>
    <property type="evidence" value="ECO:0007669"/>
    <property type="project" value="InterPro"/>
</dbReference>
<comment type="caution">
    <text evidence="8">The sequence shown here is derived from an EMBL/GenBank/DDBJ whole genome shotgun (WGS) entry which is preliminary data.</text>
</comment>
<dbReference type="Proteomes" id="UP000320513">
    <property type="component" value="Unassembled WGS sequence"/>
</dbReference>
<dbReference type="Pfam" id="PF00107">
    <property type="entry name" value="ADH_zinc_N"/>
    <property type="match status" value="1"/>
</dbReference>
<evidence type="ECO:0000259" key="6">
    <source>
        <dbReference type="Pfam" id="PF00107"/>
    </source>
</evidence>
<dbReference type="InterPro" id="IPR013154">
    <property type="entry name" value="ADH-like_N"/>
</dbReference>
<dbReference type="GO" id="GO:0016491">
    <property type="term" value="F:oxidoreductase activity"/>
    <property type="evidence" value="ECO:0007669"/>
    <property type="project" value="UniProtKB-KW"/>
</dbReference>
<dbReference type="PANTHER" id="PTHR42813:SF2">
    <property type="entry name" value="DEHYDROGENASE, ZINC-CONTAINING, PUTATIVE (AFU_ORTHOLOGUE AFUA_2G02810)-RELATED"/>
    <property type="match status" value="1"/>
</dbReference>
<dbReference type="InterPro" id="IPR002328">
    <property type="entry name" value="ADH_Zn_CS"/>
</dbReference>
<evidence type="ECO:0000259" key="7">
    <source>
        <dbReference type="Pfam" id="PF08240"/>
    </source>
</evidence>
<dbReference type="InterPro" id="IPR013149">
    <property type="entry name" value="ADH-like_C"/>
</dbReference>
<dbReference type="InterPro" id="IPR036291">
    <property type="entry name" value="NAD(P)-bd_dom_sf"/>
</dbReference>
<protein>
    <submittedName>
        <fullName evidence="8">Zinc-binding dehydrogenase</fullName>
    </submittedName>
</protein>
<dbReference type="Gene3D" id="3.90.180.10">
    <property type="entry name" value="Medium-chain alcohol dehydrogenases, catalytic domain"/>
    <property type="match status" value="1"/>
</dbReference>
<organism evidence="8 9">
    <name type="scientific">Mycobacterium helveticum</name>
    <dbReference type="NCBI Taxonomy" id="2592811"/>
    <lineage>
        <taxon>Bacteria</taxon>
        <taxon>Bacillati</taxon>
        <taxon>Actinomycetota</taxon>
        <taxon>Actinomycetes</taxon>
        <taxon>Mycobacteriales</taxon>
        <taxon>Mycobacteriaceae</taxon>
        <taxon>Mycobacterium</taxon>
    </lineage>
</organism>
<proteinExistence type="inferred from homology"/>
<dbReference type="Pfam" id="PF08240">
    <property type="entry name" value="ADH_N"/>
    <property type="match status" value="1"/>
</dbReference>